<keyword evidence="5" id="KW-0326">Glycosidase</keyword>
<dbReference type="InterPro" id="IPR036881">
    <property type="entry name" value="Glyco_hydro_3_C_sf"/>
</dbReference>
<dbReference type="Pfam" id="PF01915">
    <property type="entry name" value="Glyco_hydro_3_C"/>
    <property type="match status" value="1"/>
</dbReference>
<evidence type="ECO:0000256" key="3">
    <source>
        <dbReference type="ARBA" id="ARBA00012663"/>
    </source>
</evidence>
<accession>A0ABW6BVM3</accession>
<dbReference type="InterPro" id="IPR002772">
    <property type="entry name" value="Glyco_hydro_3_C"/>
</dbReference>
<dbReference type="PANTHER" id="PTHR30480:SF13">
    <property type="entry name" value="BETA-HEXOSAMINIDASE"/>
    <property type="match status" value="1"/>
</dbReference>
<comment type="similarity">
    <text evidence="2">Belongs to the glycosyl hydrolase 3 family.</text>
</comment>
<keyword evidence="10" id="KW-1185">Reference proteome</keyword>
<dbReference type="PANTHER" id="PTHR30480">
    <property type="entry name" value="BETA-HEXOSAMINIDASE-RELATED"/>
    <property type="match status" value="1"/>
</dbReference>
<gene>
    <name evidence="9" type="ORF">ACFS7Z_14565</name>
</gene>
<dbReference type="RefSeq" id="WP_377485838.1">
    <property type="nucleotide sequence ID" value="NZ_JBHUOX010000010.1"/>
</dbReference>
<evidence type="ECO:0000313" key="10">
    <source>
        <dbReference type="Proteomes" id="UP001597641"/>
    </source>
</evidence>
<name>A0ABW6BVM3_9BACT</name>
<dbReference type="SUPFAM" id="SSF51445">
    <property type="entry name" value="(Trans)glycosidases"/>
    <property type="match status" value="1"/>
</dbReference>
<dbReference type="InterPro" id="IPR017853">
    <property type="entry name" value="GH"/>
</dbReference>
<keyword evidence="4 9" id="KW-0378">Hydrolase</keyword>
<dbReference type="SUPFAM" id="SSF52279">
    <property type="entry name" value="Beta-D-glucan exohydrolase, C-terminal domain"/>
    <property type="match status" value="1"/>
</dbReference>
<organism evidence="9 10">
    <name type="scientific">Pontibacter toksunensis</name>
    <dbReference type="NCBI Taxonomy" id="1332631"/>
    <lineage>
        <taxon>Bacteria</taxon>
        <taxon>Pseudomonadati</taxon>
        <taxon>Bacteroidota</taxon>
        <taxon>Cytophagia</taxon>
        <taxon>Cytophagales</taxon>
        <taxon>Hymenobacteraceae</taxon>
        <taxon>Pontibacter</taxon>
    </lineage>
</organism>
<dbReference type="EC" id="3.2.1.52" evidence="3"/>
<evidence type="ECO:0000256" key="5">
    <source>
        <dbReference type="ARBA" id="ARBA00023295"/>
    </source>
</evidence>
<reference evidence="10" key="1">
    <citation type="journal article" date="2019" name="Int. J. Syst. Evol. Microbiol.">
        <title>The Global Catalogue of Microorganisms (GCM) 10K type strain sequencing project: providing services to taxonomists for standard genome sequencing and annotation.</title>
        <authorList>
            <consortium name="The Broad Institute Genomics Platform"/>
            <consortium name="The Broad Institute Genome Sequencing Center for Infectious Disease"/>
            <person name="Wu L."/>
            <person name="Ma J."/>
        </authorList>
    </citation>
    <scope>NUCLEOTIDE SEQUENCE [LARGE SCALE GENOMIC DNA]</scope>
    <source>
        <strain evidence="10">KCTC 23984</strain>
    </source>
</reference>
<feature type="chain" id="PRO_5045891163" description="beta-N-acetylhexosaminidase" evidence="6">
    <location>
        <begin position="32"/>
        <end position="619"/>
    </location>
</feature>
<dbReference type="EMBL" id="JBHUOX010000010">
    <property type="protein sequence ID" value="MFD3001591.1"/>
    <property type="molecule type" value="Genomic_DNA"/>
</dbReference>
<dbReference type="InterPro" id="IPR001764">
    <property type="entry name" value="Glyco_hydro_3_N"/>
</dbReference>
<evidence type="ECO:0000313" key="9">
    <source>
        <dbReference type="EMBL" id="MFD3001591.1"/>
    </source>
</evidence>
<feature type="signal peptide" evidence="6">
    <location>
        <begin position="1"/>
        <end position="31"/>
    </location>
</feature>
<evidence type="ECO:0000259" key="8">
    <source>
        <dbReference type="Pfam" id="PF01915"/>
    </source>
</evidence>
<dbReference type="InterPro" id="IPR036962">
    <property type="entry name" value="Glyco_hydro_3_N_sf"/>
</dbReference>
<evidence type="ECO:0000256" key="1">
    <source>
        <dbReference type="ARBA" id="ARBA00001231"/>
    </source>
</evidence>
<dbReference type="Gene3D" id="3.40.50.1700">
    <property type="entry name" value="Glycoside hydrolase family 3 C-terminal domain"/>
    <property type="match status" value="1"/>
</dbReference>
<sequence>MHTVTPYTVRRILCCLTLALLPLLLSCESSDTTRQTYAEKQQAYFPVERVDYVRPASLITALRDTSSSFWVDSVFNTLTPEERIAQLIVIEAFSDQGAAYEADVLNLVKRYKVGGIIFFQGGPVRQAILTNRYQAASKVPLFISMDAETGIGMRLDSTVQYPFQQMLGAVADNGLIYAMGAEVAAEFKRLGMHVNFAPVADINNNPNNPVISYRSFGENRKDVTAKSLAFMRGMQENDIIAVAKHFPGHGDTDVDSHHDLPVIPFARERLDSLELYPFRELIKQGLGGVMVAHMHIPQLDSSANLPSTLSKPIVTGLLKEELGFEGLVFTDAMVMKGVTKHFEPGVAEARALVAGNDVLERLKSVPKAIMAIKAAIRRGEITQDEIDRRCKRILTAKQWVGLDNYTPIDLNNLYEDLNPSAADSTNSAIAEAALTLLNNRKSMLPLKQKRGLRIATLSIGARRTMAFQREVKERAKTTDFVISRKAKAKKTRKLWKKLQQYDVVLVGLYGPSIRPSNNLGYSKEARELVQKLAASNKAVITLFDNAYALNQFPGIEKSKSLLVAYQPHFHAQEAAAKLIFGKIPARGTLPVTVNRYYAYGDGISKDKPLITAKNPLATR</sequence>
<dbReference type="InterPro" id="IPR050226">
    <property type="entry name" value="NagZ_Beta-hexosaminidase"/>
</dbReference>
<comment type="caution">
    <text evidence="9">The sequence shown here is derived from an EMBL/GenBank/DDBJ whole genome shotgun (WGS) entry which is preliminary data.</text>
</comment>
<evidence type="ECO:0000256" key="4">
    <source>
        <dbReference type="ARBA" id="ARBA00022801"/>
    </source>
</evidence>
<comment type="catalytic activity">
    <reaction evidence="1">
        <text>Hydrolysis of terminal non-reducing N-acetyl-D-hexosamine residues in N-acetyl-beta-D-hexosaminides.</text>
        <dbReference type="EC" id="3.2.1.52"/>
    </reaction>
</comment>
<feature type="domain" description="Glycoside hydrolase family 3 N-terminal" evidence="7">
    <location>
        <begin position="81"/>
        <end position="395"/>
    </location>
</feature>
<dbReference type="Pfam" id="PF00933">
    <property type="entry name" value="Glyco_hydro_3"/>
    <property type="match status" value="1"/>
</dbReference>
<proteinExistence type="inferred from homology"/>
<dbReference type="GO" id="GO:0016787">
    <property type="term" value="F:hydrolase activity"/>
    <property type="evidence" value="ECO:0007669"/>
    <property type="project" value="UniProtKB-KW"/>
</dbReference>
<feature type="domain" description="Glycoside hydrolase family 3 C-terminal" evidence="8">
    <location>
        <begin position="435"/>
        <end position="595"/>
    </location>
</feature>
<evidence type="ECO:0000259" key="7">
    <source>
        <dbReference type="Pfam" id="PF00933"/>
    </source>
</evidence>
<evidence type="ECO:0000256" key="6">
    <source>
        <dbReference type="SAM" id="SignalP"/>
    </source>
</evidence>
<keyword evidence="6" id="KW-0732">Signal</keyword>
<dbReference type="Proteomes" id="UP001597641">
    <property type="component" value="Unassembled WGS sequence"/>
</dbReference>
<dbReference type="Gene3D" id="3.20.20.300">
    <property type="entry name" value="Glycoside hydrolase, family 3, N-terminal domain"/>
    <property type="match status" value="1"/>
</dbReference>
<evidence type="ECO:0000256" key="2">
    <source>
        <dbReference type="ARBA" id="ARBA00005336"/>
    </source>
</evidence>
<dbReference type="PRINTS" id="PR00133">
    <property type="entry name" value="GLHYDRLASE3"/>
</dbReference>
<protein>
    <recommendedName>
        <fullName evidence="3">beta-N-acetylhexosaminidase</fullName>
        <ecNumber evidence="3">3.2.1.52</ecNumber>
    </recommendedName>
</protein>